<feature type="transmembrane region" description="Helical" evidence="8">
    <location>
        <begin position="142"/>
        <end position="159"/>
    </location>
</feature>
<feature type="transmembrane region" description="Helical" evidence="8">
    <location>
        <begin position="171"/>
        <end position="190"/>
    </location>
</feature>
<dbReference type="GO" id="GO:0140911">
    <property type="term" value="F:pore-forming activity"/>
    <property type="evidence" value="ECO:0007669"/>
    <property type="project" value="InterPro"/>
</dbReference>
<keyword evidence="4 8" id="KW-0812">Transmembrane</keyword>
<feature type="transmembrane region" description="Helical" evidence="8">
    <location>
        <begin position="202"/>
        <end position="220"/>
    </location>
</feature>
<gene>
    <name evidence="9" type="ORF">JIN82_03125</name>
</gene>
<dbReference type="RefSeq" id="WP_200310183.1">
    <property type="nucleotide sequence ID" value="NZ_JAENIM010000016.1"/>
</dbReference>
<evidence type="ECO:0000313" key="10">
    <source>
        <dbReference type="Proteomes" id="UP000624703"/>
    </source>
</evidence>
<comment type="subcellular location">
    <subcellularLocation>
        <location evidence="1">Cell membrane</location>
        <topology evidence="1">Multi-pass membrane protein</topology>
    </subcellularLocation>
</comment>
<dbReference type="PANTHER" id="PTHR20855">
    <property type="entry name" value="ADIPOR/PROGESTIN RECEPTOR-RELATED"/>
    <property type="match status" value="1"/>
</dbReference>
<evidence type="ECO:0000256" key="4">
    <source>
        <dbReference type="ARBA" id="ARBA00022692"/>
    </source>
</evidence>
<evidence type="ECO:0000256" key="6">
    <source>
        <dbReference type="ARBA" id="ARBA00023136"/>
    </source>
</evidence>
<dbReference type="PANTHER" id="PTHR20855:SF3">
    <property type="entry name" value="LD03007P"/>
    <property type="match status" value="1"/>
</dbReference>
<keyword evidence="3" id="KW-1003">Cell membrane</keyword>
<keyword evidence="7" id="KW-0479">Metal-binding</keyword>
<comment type="similarity">
    <text evidence="2">Belongs to the UPF0073 (Hly-III) family.</text>
</comment>
<keyword evidence="10" id="KW-1185">Reference proteome</keyword>
<evidence type="ECO:0000256" key="7">
    <source>
        <dbReference type="PIRSR" id="PIRSR604254-1"/>
    </source>
</evidence>
<feature type="transmembrane region" description="Helical" evidence="8">
    <location>
        <begin position="26"/>
        <end position="44"/>
    </location>
</feature>
<dbReference type="GO" id="GO:0005886">
    <property type="term" value="C:plasma membrane"/>
    <property type="evidence" value="ECO:0007669"/>
    <property type="project" value="UniProtKB-SubCell"/>
</dbReference>
<feature type="binding site" evidence="7">
    <location>
        <position position="201"/>
    </location>
    <ligand>
        <name>Zn(2+)</name>
        <dbReference type="ChEBI" id="CHEBI:29105"/>
    </ligand>
</feature>
<keyword evidence="7" id="KW-0862">Zinc</keyword>
<dbReference type="InterPro" id="IPR004254">
    <property type="entry name" value="AdipoR/HlyIII-related"/>
</dbReference>
<evidence type="ECO:0000313" key="9">
    <source>
        <dbReference type="EMBL" id="MBK1790144.1"/>
    </source>
</evidence>
<feature type="transmembrane region" description="Helical" evidence="8">
    <location>
        <begin position="50"/>
        <end position="70"/>
    </location>
</feature>
<feature type="transmembrane region" description="Helical" evidence="8">
    <location>
        <begin position="91"/>
        <end position="109"/>
    </location>
</feature>
<feature type="binding site" evidence="7">
    <location>
        <position position="197"/>
    </location>
    <ligand>
        <name>Zn(2+)</name>
        <dbReference type="ChEBI" id="CHEBI:29105"/>
    </ligand>
</feature>
<proteinExistence type="inferred from homology"/>
<keyword evidence="5 8" id="KW-1133">Transmembrane helix</keyword>
<dbReference type="NCBIfam" id="TIGR01065">
    <property type="entry name" value="hlyIII"/>
    <property type="match status" value="1"/>
</dbReference>
<name>A0A8J7ME30_9BACT</name>
<dbReference type="Pfam" id="PF03006">
    <property type="entry name" value="HlyIII"/>
    <property type="match status" value="1"/>
</dbReference>
<evidence type="ECO:0000256" key="8">
    <source>
        <dbReference type="SAM" id="Phobius"/>
    </source>
</evidence>
<evidence type="ECO:0000256" key="3">
    <source>
        <dbReference type="ARBA" id="ARBA00022475"/>
    </source>
</evidence>
<evidence type="ECO:0000256" key="5">
    <source>
        <dbReference type="ARBA" id="ARBA00022989"/>
    </source>
</evidence>
<dbReference type="Proteomes" id="UP000624703">
    <property type="component" value="Unassembled WGS sequence"/>
</dbReference>
<accession>A0A8J7ME30</accession>
<evidence type="ECO:0000256" key="2">
    <source>
        <dbReference type="ARBA" id="ARBA00008488"/>
    </source>
</evidence>
<dbReference type="InterPro" id="IPR005744">
    <property type="entry name" value="Hy-lIII"/>
</dbReference>
<dbReference type="GO" id="GO:0046872">
    <property type="term" value="F:metal ion binding"/>
    <property type="evidence" value="ECO:0007669"/>
    <property type="project" value="UniProtKB-KW"/>
</dbReference>
<keyword evidence="6 8" id="KW-0472">Membrane</keyword>
<dbReference type="EMBL" id="JAENIM010000016">
    <property type="protein sequence ID" value="MBK1790144.1"/>
    <property type="molecule type" value="Genomic_DNA"/>
</dbReference>
<feature type="transmembrane region" description="Helical" evidence="8">
    <location>
        <begin position="115"/>
        <end position="135"/>
    </location>
</feature>
<feature type="binding site" evidence="7">
    <location>
        <position position="74"/>
    </location>
    <ligand>
        <name>Zn(2+)</name>
        <dbReference type="ChEBI" id="CHEBI:29105"/>
    </ligand>
</feature>
<comment type="caution">
    <text evidence="9">The sequence shown here is derived from an EMBL/GenBank/DDBJ whole genome shotgun (WGS) entry which is preliminary data.</text>
</comment>
<evidence type="ECO:0000256" key="1">
    <source>
        <dbReference type="ARBA" id="ARBA00004651"/>
    </source>
</evidence>
<reference evidence="9" key="1">
    <citation type="submission" date="2021-01" db="EMBL/GenBank/DDBJ databases">
        <title>Modified the classification status of verrucomicrobia.</title>
        <authorList>
            <person name="Feng X."/>
        </authorList>
    </citation>
    <scope>NUCLEOTIDE SEQUENCE</scope>
    <source>
        <strain evidence="9">_KCTC 22039</strain>
    </source>
</reference>
<protein>
    <submittedName>
        <fullName evidence="9">Hemolysin III family protein</fullName>
    </submittedName>
</protein>
<dbReference type="AlphaFoldDB" id="A0A8J7ME30"/>
<sequence>MKMTSSIALQYSELCDSPAEERASMLTHAFGVALSLVGLVGMLTVTAGDVFRIVSASIFGATLILLYLASTLYHSFKSHKLKSIFQTIDHACIYLLIAGSYTPLTLVSLRGTWGWSLFGTVWALAATGVIIKTCFKGRKDSWASTALYLLMGWLVVIAMKPVIDALPAAGLSWLVAGGLCYSAGIIFYAWEKLRFNHAIWHLFVLGGSACHVVATWAYILPNG</sequence>
<organism evidence="9 10">
    <name type="scientific">Persicirhabdus sediminis</name>
    <dbReference type="NCBI Taxonomy" id="454144"/>
    <lineage>
        <taxon>Bacteria</taxon>
        <taxon>Pseudomonadati</taxon>
        <taxon>Verrucomicrobiota</taxon>
        <taxon>Verrucomicrobiia</taxon>
        <taxon>Verrucomicrobiales</taxon>
        <taxon>Verrucomicrobiaceae</taxon>
        <taxon>Persicirhabdus</taxon>
    </lineage>
</organism>